<comment type="caution">
    <text evidence="1">The sequence shown here is derived from an EMBL/GenBank/DDBJ whole genome shotgun (WGS) entry which is preliminary data.</text>
</comment>
<dbReference type="EMBL" id="JABFAD010115862">
    <property type="protein sequence ID" value="MBA0817835.1"/>
    <property type="molecule type" value="Genomic_DNA"/>
</dbReference>
<dbReference type="PANTHER" id="PTHR47805:SF1">
    <property type="entry name" value="SAGA-ASSOCIATED FACTOR 73"/>
    <property type="match status" value="1"/>
</dbReference>
<evidence type="ECO:0008006" key="3">
    <source>
        <dbReference type="Google" id="ProtNLM"/>
    </source>
</evidence>
<keyword evidence="2" id="KW-1185">Reference proteome</keyword>
<dbReference type="PANTHER" id="PTHR47805">
    <property type="entry name" value="SAGA-ASSOCIATED FACTOR 73"/>
    <property type="match status" value="1"/>
</dbReference>
<accession>A0A7J9I9N6</accession>
<dbReference type="InterPro" id="IPR037804">
    <property type="entry name" value="SGF73"/>
</dbReference>
<dbReference type="AlphaFoldDB" id="A0A7J9I9N6"/>
<protein>
    <recommendedName>
        <fullName evidence="3">SAGA-associated factor 11</fullName>
    </recommendedName>
</protein>
<dbReference type="Proteomes" id="UP000593560">
    <property type="component" value="Unassembled WGS sequence"/>
</dbReference>
<dbReference type="OrthoDB" id="21678at2759"/>
<evidence type="ECO:0000313" key="1">
    <source>
        <dbReference type="EMBL" id="MBA0817835.1"/>
    </source>
</evidence>
<evidence type="ECO:0000313" key="2">
    <source>
        <dbReference type="Proteomes" id="UP000593560"/>
    </source>
</evidence>
<proteinExistence type="predicted"/>
<sequence>MVCSLGSGRMAVMARLLEAGSISPSIAEEVGNKKLAAQYIYRELHEADEANLLDEEGDAVRTNVCCNACKKPVKASQYAAHAELCRSLKITEEIILELDGNTGHRKPPRKERKKSLAAYANQPTLAGDQERSEIIDADDDPTASESLVDGQIGMTSSLTMHMKRKWIMLLISLAFPIV</sequence>
<gene>
    <name evidence="1" type="ORF">Gohar_021744</name>
</gene>
<reference evidence="1 2" key="1">
    <citation type="journal article" date="2019" name="Genome Biol. Evol.">
        <title>Insights into the evolution of the New World diploid cottons (Gossypium, subgenus Houzingenia) based on genome sequencing.</title>
        <authorList>
            <person name="Grover C.E."/>
            <person name="Arick M.A. 2nd"/>
            <person name="Thrash A."/>
            <person name="Conover J.L."/>
            <person name="Sanders W.S."/>
            <person name="Peterson D.G."/>
            <person name="Frelichowski J.E."/>
            <person name="Scheffler J.A."/>
            <person name="Scheffler B.E."/>
            <person name="Wendel J.F."/>
        </authorList>
    </citation>
    <scope>NUCLEOTIDE SEQUENCE [LARGE SCALE GENOMIC DNA]</scope>
    <source>
        <strain evidence="1">0</strain>
        <tissue evidence="1">Leaf</tissue>
    </source>
</reference>
<name>A0A7J9I9N6_9ROSI</name>
<organism evidence="1 2">
    <name type="scientific">Gossypium harknessii</name>
    <dbReference type="NCBI Taxonomy" id="34285"/>
    <lineage>
        <taxon>Eukaryota</taxon>
        <taxon>Viridiplantae</taxon>
        <taxon>Streptophyta</taxon>
        <taxon>Embryophyta</taxon>
        <taxon>Tracheophyta</taxon>
        <taxon>Spermatophyta</taxon>
        <taxon>Magnoliopsida</taxon>
        <taxon>eudicotyledons</taxon>
        <taxon>Gunneridae</taxon>
        <taxon>Pentapetalae</taxon>
        <taxon>rosids</taxon>
        <taxon>malvids</taxon>
        <taxon>Malvales</taxon>
        <taxon>Malvaceae</taxon>
        <taxon>Malvoideae</taxon>
        <taxon>Gossypium</taxon>
    </lineage>
</organism>
<dbReference type="GO" id="GO:0000124">
    <property type="term" value="C:SAGA complex"/>
    <property type="evidence" value="ECO:0007669"/>
    <property type="project" value="InterPro"/>
</dbReference>